<proteinExistence type="predicted"/>
<reference evidence="1 2" key="1">
    <citation type="submission" date="2019-05" db="EMBL/GenBank/DDBJ databases">
        <title>Mikania micrantha, genome provides insights into the molecular mechanism of rapid growth.</title>
        <authorList>
            <person name="Liu B."/>
        </authorList>
    </citation>
    <scope>NUCLEOTIDE SEQUENCE [LARGE SCALE GENOMIC DNA]</scope>
    <source>
        <strain evidence="1">NLD-2019</strain>
        <tissue evidence="1">Leaf</tissue>
    </source>
</reference>
<sequence>MSTPANDGEDHGEVFLDDDDIVAEINLDEEDLPDAGDDVDSGSDAEVIGLSKLYKFAIPIFFSSHVFQQNSNM</sequence>
<dbReference type="Proteomes" id="UP000326396">
    <property type="component" value="Linkage Group LG11"/>
</dbReference>
<keyword evidence="2" id="KW-1185">Reference proteome</keyword>
<organism evidence="1 2">
    <name type="scientific">Mikania micrantha</name>
    <name type="common">bitter vine</name>
    <dbReference type="NCBI Taxonomy" id="192012"/>
    <lineage>
        <taxon>Eukaryota</taxon>
        <taxon>Viridiplantae</taxon>
        <taxon>Streptophyta</taxon>
        <taxon>Embryophyta</taxon>
        <taxon>Tracheophyta</taxon>
        <taxon>Spermatophyta</taxon>
        <taxon>Magnoliopsida</taxon>
        <taxon>eudicotyledons</taxon>
        <taxon>Gunneridae</taxon>
        <taxon>Pentapetalae</taxon>
        <taxon>asterids</taxon>
        <taxon>campanulids</taxon>
        <taxon>Asterales</taxon>
        <taxon>Asteraceae</taxon>
        <taxon>Asteroideae</taxon>
        <taxon>Heliantheae alliance</taxon>
        <taxon>Eupatorieae</taxon>
        <taxon>Mikania</taxon>
    </lineage>
</organism>
<dbReference type="EMBL" id="SZYD01000003">
    <property type="protein sequence ID" value="KAD6796674.1"/>
    <property type="molecule type" value="Genomic_DNA"/>
</dbReference>
<protein>
    <submittedName>
        <fullName evidence="1">Uncharacterized protein</fullName>
    </submittedName>
</protein>
<comment type="caution">
    <text evidence="1">The sequence shown here is derived from an EMBL/GenBank/DDBJ whole genome shotgun (WGS) entry which is preliminary data.</text>
</comment>
<dbReference type="AlphaFoldDB" id="A0A5N6PRW8"/>
<name>A0A5N6PRW8_9ASTR</name>
<gene>
    <name evidence="1" type="ORF">E3N88_07570</name>
</gene>
<evidence type="ECO:0000313" key="1">
    <source>
        <dbReference type="EMBL" id="KAD6796674.1"/>
    </source>
</evidence>
<evidence type="ECO:0000313" key="2">
    <source>
        <dbReference type="Proteomes" id="UP000326396"/>
    </source>
</evidence>
<accession>A0A5N6PRW8</accession>